<dbReference type="RefSeq" id="WP_317795763.1">
    <property type="nucleotide sequence ID" value="NZ_AP028461.1"/>
</dbReference>
<comment type="caution">
    <text evidence="1">The sequence shown here is derived from an EMBL/GenBank/DDBJ whole genome shotgun (WGS) entry which is preliminary data.</text>
</comment>
<reference evidence="2" key="1">
    <citation type="journal article" date="2019" name="Int. J. Syst. Evol. Microbiol.">
        <title>The Global Catalogue of Microorganisms (GCM) 10K type strain sequencing project: providing services to taxonomists for standard genome sequencing and annotation.</title>
        <authorList>
            <consortium name="The Broad Institute Genomics Platform"/>
            <consortium name="The Broad Institute Genome Sequencing Center for Infectious Disease"/>
            <person name="Wu L."/>
            <person name="Ma J."/>
        </authorList>
    </citation>
    <scope>NUCLEOTIDE SEQUENCE [LARGE SCALE GENOMIC DNA]</scope>
    <source>
        <strain evidence="2">CCM 7526</strain>
    </source>
</reference>
<sequence length="92" mass="9239">MAPHATAPPVHGLIRPTVADLHTSVTRASDGDPHLWSRLCHAADVPADADGPVALAALITAALEITAGSVRVAVTSLNVRVRAHGALAALGG</sequence>
<proteinExistence type="predicted"/>
<dbReference type="Proteomes" id="UP001597183">
    <property type="component" value="Unassembled WGS sequence"/>
</dbReference>
<evidence type="ECO:0000313" key="1">
    <source>
        <dbReference type="EMBL" id="MFD1374381.1"/>
    </source>
</evidence>
<protein>
    <submittedName>
        <fullName evidence="1">Uncharacterized protein</fullName>
    </submittedName>
</protein>
<gene>
    <name evidence="1" type="ORF">ACFQ5G_54405</name>
</gene>
<keyword evidence="2" id="KW-1185">Reference proteome</keyword>
<accession>A0ABW4ATZ3</accession>
<evidence type="ECO:0000313" key="2">
    <source>
        <dbReference type="Proteomes" id="UP001597183"/>
    </source>
</evidence>
<dbReference type="EMBL" id="JBHTMK010000082">
    <property type="protein sequence ID" value="MFD1374381.1"/>
    <property type="molecule type" value="Genomic_DNA"/>
</dbReference>
<name>A0ABW4ATZ3_9ACTN</name>
<organism evidence="1 2">
    <name type="scientific">Actinoplanes sichuanensis</name>
    <dbReference type="NCBI Taxonomy" id="512349"/>
    <lineage>
        <taxon>Bacteria</taxon>
        <taxon>Bacillati</taxon>
        <taxon>Actinomycetota</taxon>
        <taxon>Actinomycetes</taxon>
        <taxon>Micromonosporales</taxon>
        <taxon>Micromonosporaceae</taxon>
        <taxon>Actinoplanes</taxon>
    </lineage>
</organism>